<feature type="transmembrane region" description="Helical" evidence="6">
    <location>
        <begin position="34"/>
        <end position="54"/>
    </location>
</feature>
<dbReference type="PANTHER" id="PTHR32322:SF2">
    <property type="entry name" value="EAMA DOMAIN-CONTAINING PROTEIN"/>
    <property type="match status" value="1"/>
</dbReference>
<keyword evidence="5 6" id="KW-0472">Membrane</keyword>
<feature type="transmembrane region" description="Helical" evidence="6">
    <location>
        <begin position="181"/>
        <end position="198"/>
    </location>
</feature>
<feature type="transmembrane region" description="Helical" evidence="6">
    <location>
        <begin position="264"/>
        <end position="282"/>
    </location>
</feature>
<dbReference type="Pfam" id="PF00892">
    <property type="entry name" value="EamA"/>
    <property type="match status" value="2"/>
</dbReference>
<dbReference type="RefSeq" id="WP_344792509.1">
    <property type="nucleotide sequence ID" value="NZ_BAABBV010000002.1"/>
</dbReference>
<dbReference type="Proteomes" id="UP001415169">
    <property type="component" value="Unassembled WGS sequence"/>
</dbReference>
<evidence type="ECO:0000313" key="9">
    <source>
        <dbReference type="Proteomes" id="UP001415169"/>
    </source>
</evidence>
<evidence type="ECO:0000256" key="1">
    <source>
        <dbReference type="ARBA" id="ARBA00004141"/>
    </source>
</evidence>
<evidence type="ECO:0000256" key="6">
    <source>
        <dbReference type="SAM" id="Phobius"/>
    </source>
</evidence>
<evidence type="ECO:0000256" key="3">
    <source>
        <dbReference type="ARBA" id="ARBA00022692"/>
    </source>
</evidence>
<comment type="similarity">
    <text evidence="2">Belongs to the EamA transporter family.</text>
</comment>
<feature type="transmembrane region" description="Helical" evidence="6">
    <location>
        <begin position="66"/>
        <end position="87"/>
    </location>
</feature>
<proteinExistence type="inferred from homology"/>
<name>A0ABP7ZMY5_9MICO</name>
<feature type="domain" description="EamA" evidence="7">
    <location>
        <begin position="150"/>
        <end position="281"/>
    </location>
</feature>
<dbReference type="SUPFAM" id="SSF103481">
    <property type="entry name" value="Multidrug resistance efflux transporter EmrE"/>
    <property type="match status" value="2"/>
</dbReference>
<feature type="transmembrane region" description="Helical" evidence="6">
    <location>
        <begin position="150"/>
        <end position="169"/>
    </location>
</feature>
<sequence length="302" mass="31375">MKALRVDALGITFILVWASGYVVGKLATDVMPPLTVMLWRFVLALAALAAIAAIRREAWPSGRELWGLAGIGILMFALQFGGLYTALAEGMPAGTVALIACSSPLLIAAANAALRWERLSPARWLGIILGVIGVVITLSDRVGRPPSSTALLWTLLGLVGLASGTMLQARLRPTSGPTAQGTVEVAAATIVMAAWAPWNGSLAIPLTAQALSSYLWLAIGGSVIAPLMLFALIRRRGATGASTLLLVVPAVTAIASWPVFGTPIGPLTIIGLAVAGLGLWLAQRRAAPRPLLVTTAPSRSDR</sequence>
<comment type="subcellular location">
    <subcellularLocation>
        <location evidence="1">Membrane</location>
        <topology evidence="1">Multi-pass membrane protein</topology>
    </subcellularLocation>
</comment>
<evidence type="ECO:0000259" key="7">
    <source>
        <dbReference type="Pfam" id="PF00892"/>
    </source>
</evidence>
<accession>A0ABP7ZMY5</accession>
<feature type="transmembrane region" description="Helical" evidence="6">
    <location>
        <begin position="240"/>
        <end position="258"/>
    </location>
</feature>
<comment type="caution">
    <text evidence="8">The sequence shown here is derived from an EMBL/GenBank/DDBJ whole genome shotgun (WGS) entry which is preliminary data.</text>
</comment>
<evidence type="ECO:0000256" key="5">
    <source>
        <dbReference type="ARBA" id="ARBA00023136"/>
    </source>
</evidence>
<dbReference type="EMBL" id="BAABBV010000002">
    <property type="protein sequence ID" value="GAA4165216.1"/>
    <property type="molecule type" value="Genomic_DNA"/>
</dbReference>
<dbReference type="PANTHER" id="PTHR32322">
    <property type="entry name" value="INNER MEMBRANE TRANSPORTER"/>
    <property type="match status" value="1"/>
</dbReference>
<evidence type="ECO:0000313" key="8">
    <source>
        <dbReference type="EMBL" id="GAA4165216.1"/>
    </source>
</evidence>
<evidence type="ECO:0000256" key="2">
    <source>
        <dbReference type="ARBA" id="ARBA00007362"/>
    </source>
</evidence>
<keyword evidence="3 6" id="KW-0812">Transmembrane</keyword>
<keyword evidence="4 6" id="KW-1133">Transmembrane helix</keyword>
<evidence type="ECO:0000256" key="4">
    <source>
        <dbReference type="ARBA" id="ARBA00022989"/>
    </source>
</evidence>
<feature type="transmembrane region" description="Helical" evidence="6">
    <location>
        <begin position="93"/>
        <end position="114"/>
    </location>
</feature>
<dbReference type="InterPro" id="IPR000620">
    <property type="entry name" value="EamA_dom"/>
</dbReference>
<feature type="domain" description="EamA" evidence="7">
    <location>
        <begin position="8"/>
        <end position="138"/>
    </location>
</feature>
<dbReference type="InterPro" id="IPR050638">
    <property type="entry name" value="AA-Vitamin_Transporters"/>
</dbReference>
<protein>
    <submittedName>
        <fullName evidence="8">DMT family transporter</fullName>
    </submittedName>
</protein>
<reference evidence="8" key="2">
    <citation type="submission" date="2023-12" db="EMBL/GenBank/DDBJ databases">
        <authorList>
            <person name="Sun Q."/>
            <person name="Inoue M."/>
        </authorList>
    </citation>
    <scope>NUCLEOTIDE SEQUENCE</scope>
    <source>
        <strain evidence="8">JCM 17590</strain>
    </source>
</reference>
<feature type="transmembrane region" description="Helical" evidence="6">
    <location>
        <begin position="213"/>
        <end position="233"/>
    </location>
</feature>
<reference evidence="8" key="1">
    <citation type="journal article" date="2014" name="Int. J. Syst. Evol. Microbiol.">
        <title>Complete genome of a new Firmicutes species belonging to the dominant human colonic microbiota ('Ruminococcus bicirculans') reveals two chromosomes and a selective capacity to utilize plant glucans.</title>
        <authorList>
            <consortium name="NISC Comparative Sequencing Program"/>
            <person name="Wegmann U."/>
            <person name="Louis P."/>
            <person name="Goesmann A."/>
            <person name="Henrissat B."/>
            <person name="Duncan S.H."/>
            <person name="Flint H.J."/>
        </authorList>
    </citation>
    <scope>NUCLEOTIDE SEQUENCE</scope>
    <source>
        <strain evidence="8">JCM 17590</strain>
    </source>
</reference>
<gene>
    <name evidence="8" type="ORF">GCM10022286_28050</name>
</gene>
<organism evidence="8 9">
    <name type="scientific">Gryllotalpicola daejeonensis</name>
    <dbReference type="NCBI Taxonomy" id="993087"/>
    <lineage>
        <taxon>Bacteria</taxon>
        <taxon>Bacillati</taxon>
        <taxon>Actinomycetota</taxon>
        <taxon>Actinomycetes</taxon>
        <taxon>Micrococcales</taxon>
        <taxon>Microbacteriaceae</taxon>
        <taxon>Gryllotalpicola</taxon>
    </lineage>
</organism>
<dbReference type="Gene3D" id="1.10.3730.20">
    <property type="match status" value="1"/>
</dbReference>
<keyword evidence="9" id="KW-1185">Reference proteome</keyword>
<feature type="transmembrane region" description="Helical" evidence="6">
    <location>
        <begin position="121"/>
        <end position="138"/>
    </location>
</feature>
<dbReference type="InterPro" id="IPR037185">
    <property type="entry name" value="EmrE-like"/>
</dbReference>